<dbReference type="STRING" id="90262.A0A1X2J114"/>
<comment type="catalytic activity">
    <reaction evidence="1 7 8">
        <text>Thiol-dependent hydrolysis of ester, thioester, amide, peptide and isopeptide bonds formed by the C-terminal Gly of ubiquitin (a 76-residue protein attached to proteins as an intracellular targeting signal).</text>
        <dbReference type="EC" id="3.4.19.12"/>
    </reaction>
</comment>
<feature type="region of interest" description="Disordered" evidence="9">
    <location>
        <begin position="385"/>
        <end position="405"/>
    </location>
</feature>
<keyword evidence="12" id="KW-1185">Reference proteome</keyword>
<dbReference type="Proteomes" id="UP000193560">
    <property type="component" value="Unassembled WGS sequence"/>
</dbReference>
<evidence type="ECO:0000256" key="5">
    <source>
        <dbReference type="ARBA" id="ARBA00022801"/>
    </source>
</evidence>
<evidence type="ECO:0000256" key="4">
    <source>
        <dbReference type="ARBA" id="ARBA00022786"/>
    </source>
</evidence>
<evidence type="ECO:0000256" key="1">
    <source>
        <dbReference type="ARBA" id="ARBA00000707"/>
    </source>
</evidence>
<feature type="region of interest" description="Disordered" evidence="9">
    <location>
        <begin position="267"/>
        <end position="291"/>
    </location>
</feature>
<evidence type="ECO:0000256" key="9">
    <source>
        <dbReference type="SAM" id="MobiDB-lite"/>
    </source>
</evidence>
<dbReference type="InterPro" id="IPR001578">
    <property type="entry name" value="Peptidase_C12_UCH"/>
</dbReference>
<dbReference type="GO" id="GO:0016579">
    <property type="term" value="P:protein deubiquitination"/>
    <property type="evidence" value="ECO:0007669"/>
    <property type="project" value="TreeGrafter"/>
</dbReference>
<dbReference type="InterPro" id="IPR038765">
    <property type="entry name" value="Papain-like_cys_pep_sf"/>
</dbReference>
<dbReference type="GO" id="GO:0004843">
    <property type="term" value="F:cysteine-type deubiquitinase activity"/>
    <property type="evidence" value="ECO:0007669"/>
    <property type="project" value="UniProtKB-UniRule"/>
</dbReference>
<dbReference type="PANTHER" id="PTHR10589:SF16">
    <property type="entry name" value="UBIQUITIN CARBOXYL-TERMINAL HYDROLASE ISOZYME L5"/>
    <property type="match status" value="1"/>
</dbReference>
<keyword evidence="4 7" id="KW-0833">Ubl conjugation pathway</keyword>
<organism evidence="11 12">
    <name type="scientific">Absidia repens</name>
    <dbReference type="NCBI Taxonomy" id="90262"/>
    <lineage>
        <taxon>Eukaryota</taxon>
        <taxon>Fungi</taxon>
        <taxon>Fungi incertae sedis</taxon>
        <taxon>Mucoromycota</taxon>
        <taxon>Mucoromycotina</taxon>
        <taxon>Mucoromycetes</taxon>
        <taxon>Mucorales</taxon>
        <taxon>Cunninghamellaceae</taxon>
        <taxon>Absidia</taxon>
    </lineage>
</organism>
<dbReference type="GO" id="GO:0006511">
    <property type="term" value="P:ubiquitin-dependent protein catabolic process"/>
    <property type="evidence" value="ECO:0007669"/>
    <property type="project" value="UniProtKB-UniRule"/>
</dbReference>
<feature type="site" description="Transition state stabilizer" evidence="7">
    <location>
        <position position="89"/>
    </location>
</feature>
<reference evidence="11 12" key="1">
    <citation type="submission" date="2016-07" db="EMBL/GenBank/DDBJ databases">
        <title>Pervasive Adenine N6-methylation of Active Genes in Fungi.</title>
        <authorList>
            <consortium name="DOE Joint Genome Institute"/>
            <person name="Mondo S.J."/>
            <person name="Dannebaum R.O."/>
            <person name="Kuo R.C."/>
            <person name="Labutti K."/>
            <person name="Haridas S."/>
            <person name="Kuo A."/>
            <person name="Salamov A."/>
            <person name="Ahrendt S.R."/>
            <person name="Lipzen A."/>
            <person name="Sullivan W."/>
            <person name="Andreopoulos W.B."/>
            <person name="Clum A."/>
            <person name="Lindquist E."/>
            <person name="Daum C."/>
            <person name="Ramamoorthy G.K."/>
            <person name="Gryganskyi A."/>
            <person name="Culley D."/>
            <person name="Magnuson J.K."/>
            <person name="James T.Y."/>
            <person name="O'Malley M.A."/>
            <person name="Stajich J.E."/>
            <person name="Spatafora J.W."/>
            <person name="Visel A."/>
            <person name="Grigoriev I.V."/>
        </authorList>
    </citation>
    <scope>NUCLEOTIDE SEQUENCE [LARGE SCALE GENOMIC DNA]</scope>
    <source>
        <strain evidence="11 12">NRRL 1336</strain>
    </source>
</reference>
<dbReference type="OrthoDB" id="1924260at2759"/>
<sequence>MVSLPNSKHALYPPWCLIESDPETFQSMTHMYGVRGVEVEEVLSLDDLLTVDRPIYGLIMSHALDLETLSEASGDNMDPDAASLFFSCQVITNVCATSALLGILLNTEDNDLVIGDELKNFKDFTKDFNPVDRGMAIANSTLLQKAHNTFASFESKLDAKRYPQYRDIKPAGYLEEDSPDYHYVAFIPAKGYVWELDGYNKVPIKLHKIADNWLQDIVLELKERMHKSGDVNFNMLAVAKSPEHPATASVVPPSLVKAPLASSPMSSTSASLLSHAPPSSSSTSTQEQHPLSAQNQYVYKQLIYRIEGYLDIICHNWRQLSFEEMEAMTSTHHNIQDALTMNPDKNPDEAIAKLINTTRNQAEVVSLLKLYRQAHAQLYRPLEGTSVQKQELQDPPTEAPKQTYTSLSEQDKNLLRRQHDYGPLIDALFNKLNEENLL</sequence>
<name>A0A1X2J114_9FUNG</name>
<evidence type="ECO:0000256" key="6">
    <source>
        <dbReference type="ARBA" id="ARBA00022807"/>
    </source>
</evidence>
<evidence type="ECO:0000256" key="3">
    <source>
        <dbReference type="ARBA" id="ARBA00022670"/>
    </source>
</evidence>
<keyword evidence="6 7" id="KW-0788">Thiol protease</keyword>
<comment type="caution">
    <text evidence="11">The sequence shown here is derived from an EMBL/GenBank/DDBJ whole genome shotgun (WGS) entry which is preliminary data.</text>
</comment>
<dbReference type="EMBL" id="MCGE01000001">
    <property type="protein sequence ID" value="ORZ25510.1"/>
    <property type="molecule type" value="Genomic_DNA"/>
</dbReference>
<evidence type="ECO:0000313" key="11">
    <source>
        <dbReference type="EMBL" id="ORZ25510.1"/>
    </source>
</evidence>
<gene>
    <name evidence="11" type="ORF">BCR42DRAFT_400305</name>
</gene>
<evidence type="ECO:0000259" key="10">
    <source>
        <dbReference type="PROSITE" id="PS52048"/>
    </source>
</evidence>
<dbReference type="PROSITE" id="PS52048">
    <property type="entry name" value="UCH_DOMAIN"/>
    <property type="match status" value="1"/>
</dbReference>
<feature type="active site" description="Nucleophile" evidence="7">
    <location>
        <position position="95"/>
    </location>
</feature>
<dbReference type="Pfam" id="PF01088">
    <property type="entry name" value="Peptidase_C12"/>
    <property type="match status" value="1"/>
</dbReference>
<keyword evidence="3 7" id="KW-0645">Protease</keyword>
<dbReference type="SUPFAM" id="SSF54001">
    <property type="entry name" value="Cysteine proteinases"/>
    <property type="match status" value="1"/>
</dbReference>
<dbReference type="EC" id="3.4.19.12" evidence="8"/>
<dbReference type="AlphaFoldDB" id="A0A1X2J114"/>
<feature type="domain" description="UCH catalytic" evidence="10">
    <location>
        <begin position="14"/>
        <end position="240"/>
    </location>
</feature>
<protein>
    <recommendedName>
        <fullName evidence="8">Ubiquitin carboxyl-terminal hydrolase</fullName>
        <ecNumber evidence="8">3.4.19.12</ecNumber>
    </recommendedName>
</protein>
<dbReference type="InterPro" id="IPR036959">
    <property type="entry name" value="Peptidase_C12_UCH_sf"/>
</dbReference>
<dbReference type="Gene3D" id="3.40.532.10">
    <property type="entry name" value="Peptidase C12, ubiquitin carboxyl-terminal hydrolase"/>
    <property type="match status" value="1"/>
</dbReference>
<keyword evidence="5 7" id="KW-0378">Hydrolase</keyword>
<evidence type="ECO:0000256" key="8">
    <source>
        <dbReference type="RuleBase" id="RU361215"/>
    </source>
</evidence>
<comment type="similarity">
    <text evidence="2 7 8">Belongs to the peptidase C12 family.</text>
</comment>
<proteinExistence type="inferred from homology"/>
<dbReference type="PANTHER" id="PTHR10589">
    <property type="entry name" value="UBIQUITIN CARBOXYL-TERMINAL HYDROLASE"/>
    <property type="match status" value="1"/>
</dbReference>
<dbReference type="GO" id="GO:0005737">
    <property type="term" value="C:cytoplasm"/>
    <property type="evidence" value="ECO:0007669"/>
    <property type="project" value="TreeGrafter"/>
</dbReference>
<accession>A0A1X2J114</accession>
<dbReference type="PRINTS" id="PR00707">
    <property type="entry name" value="UBCTHYDRLASE"/>
</dbReference>
<feature type="compositionally biased region" description="Low complexity" evidence="9">
    <location>
        <begin position="267"/>
        <end position="285"/>
    </location>
</feature>
<evidence type="ECO:0000256" key="7">
    <source>
        <dbReference type="PROSITE-ProRule" id="PRU01393"/>
    </source>
</evidence>
<evidence type="ECO:0000256" key="2">
    <source>
        <dbReference type="ARBA" id="ARBA00009326"/>
    </source>
</evidence>
<evidence type="ECO:0000313" key="12">
    <source>
        <dbReference type="Proteomes" id="UP000193560"/>
    </source>
</evidence>
<feature type="site" description="Important for enzyme activity" evidence="7">
    <location>
        <position position="197"/>
    </location>
</feature>
<feature type="active site" description="Proton donor" evidence="7">
    <location>
        <position position="182"/>
    </location>
</feature>